<dbReference type="EMBL" id="FOQD01000016">
    <property type="protein sequence ID" value="SFJ18390.1"/>
    <property type="molecule type" value="Genomic_DNA"/>
</dbReference>
<dbReference type="PANTHER" id="PTHR30093:SF2">
    <property type="entry name" value="TYPE II SECRETION SYSTEM PROTEIN H"/>
    <property type="match status" value="1"/>
</dbReference>
<dbReference type="NCBIfam" id="TIGR02532">
    <property type="entry name" value="IV_pilin_GFxxxE"/>
    <property type="match status" value="1"/>
</dbReference>
<dbReference type="Pfam" id="PF07963">
    <property type="entry name" value="N_methyl"/>
    <property type="match status" value="1"/>
</dbReference>
<dbReference type="InterPro" id="IPR011453">
    <property type="entry name" value="DUF1559"/>
</dbReference>
<feature type="transmembrane region" description="Helical" evidence="1">
    <location>
        <begin position="12"/>
        <end position="37"/>
    </location>
</feature>
<dbReference type="Pfam" id="PF07596">
    <property type="entry name" value="SBP_bac_10"/>
    <property type="match status" value="1"/>
</dbReference>
<keyword evidence="1" id="KW-1133">Transmembrane helix</keyword>
<feature type="domain" description="DUF1559" evidence="2">
    <location>
        <begin position="38"/>
        <end position="321"/>
    </location>
</feature>
<dbReference type="InterPro" id="IPR027558">
    <property type="entry name" value="Pre_pil_HX9DG_C"/>
</dbReference>
<sequence>MTRQQTSPKRISAFTLIELLVVIAIIAILIALLLPAVQQAREAARRSQCKNNLKQIGLALHNYHETSGVLPPGVCGQVNHVTESDSYLGNAPGWFQFVLPMMDQTNLYNQMSAQMSRTGSAGNAATYPGRMTIVPTFVCPSDANGRKVCRFGTVWYESHGFCGNYAACSGSKYFTPPANVTDNVSTREDETDAADNNMQRRNGMFYSLSSTRFSDVLDGLSNTVMLGELLVMPDVGAGATTTDLRGAYYFGRRASSLWSTREAPNSLVGDRITSCIDAAMTPCNGVGADNMLISTRSRHTGGAHVAMGDGAVRFISNSIDRPTFQFLGSRAGNEVVGEF</sequence>
<reference evidence="4" key="1">
    <citation type="submission" date="2016-10" db="EMBL/GenBank/DDBJ databases">
        <authorList>
            <person name="Varghese N."/>
            <person name="Submissions S."/>
        </authorList>
    </citation>
    <scope>NUCLEOTIDE SEQUENCE [LARGE SCALE GENOMIC DNA]</scope>
    <source>
        <strain evidence="4">DSM 26348</strain>
    </source>
</reference>
<keyword evidence="4" id="KW-1185">Reference proteome</keyword>
<evidence type="ECO:0000313" key="4">
    <source>
        <dbReference type="Proteomes" id="UP000199518"/>
    </source>
</evidence>
<dbReference type="STRING" id="1576369.SAMN05421753_11685"/>
<organism evidence="3 4">
    <name type="scientific">Planctomicrobium piriforme</name>
    <dbReference type="NCBI Taxonomy" id="1576369"/>
    <lineage>
        <taxon>Bacteria</taxon>
        <taxon>Pseudomonadati</taxon>
        <taxon>Planctomycetota</taxon>
        <taxon>Planctomycetia</taxon>
        <taxon>Planctomycetales</taxon>
        <taxon>Planctomycetaceae</taxon>
        <taxon>Planctomicrobium</taxon>
    </lineage>
</organism>
<gene>
    <name evidence="3" type="ORF">SAMN05421753_11685</name>
</gene>
<dbReference type="PANTHER" id="PTHR30093">
    <property type="entry name" value="GENERAL SECRETION PATHWAY PROTEIN G"/>
    <property type="match status" value="1"/>
</dbReference>
<evidence type="ECO:0000313" key="3">
    <source>
        <dbReference type="EMBL" id="SFJ18390.1"/>
    </source>
</evidence>
<dbReference type="InterPro" id="IPR012902">
    <property type="entry name" value="N_methyl_site"/>
</dbReference>
<evidence type="ECO:0000256" key="1">
    <source>
        <dbReference type="SAM" id="Phobius"/>
    </source>
</evidence>
<dbReference type="RefSeq" id="WP_092053996.1">
    <property type="nucleotide sequence ID" value="NZ_FOQD01000016.1"/>
</dbReference>
<keyword evidence="1" id="KW-0812">Transmembrane</keyword>
<dbReference type="InterPro" id="IPR045584">
    <property type="entry name" value="Pilin-like"/>
</dbReference>
<dbReference type="OrthoDB" id="210498at2"/>
<dbReference type="SUPFAM" id="SSF54523">
    <property type="entry name" value="Pili subunits"/>
    <property type="match status" value="1"/>
</dbReference>
<proteinExistence type="predicted"/>
<dbReference type="AlphaFoldDB" id="A0A1I3PAM9"/>
<accession>A0A1I3PAM9</accession>
<dbReference type="Gene3D" id="3.30.700.10">
    <property type="entry name" value="Glycoprotein, Type 4 Pilin"/>
    <property type="match status" value="1"/>
</dbReference>
<protein>
    <submittedName>
        <fullName evidence="3">Prepilin-type N-terminal cleavage/methylation domain-containing protein/prepilin-type processing-associated H-X9-DG domain-containing protein</fullName>
    </submittedName>
</protein>
<dbReference type="Proteomes" id="UP000199518">
    <property type="component" value="Unassembled WGS sequence"/>
</dbReference>
<dbReference type="NCBIfam" id="TIGR04294">
    <property type="entry name" value="pre_pil_HX9DG"/>
    <property type="match status" value="1"/>
</dbReference>
<name>A0A1I3PAM9_9PLAN</name>
<keyword evidence="1" id="KW-0472">Membrane</keyword>
<evidence type="ECO:0000259" key="2">
    <source>
        <dbReference type="Pfam" id="PF07596"/>
    </source>
</evidence>